<keyword evidence="3 6" id="KW-0055">Arginine biosynthesis</keyword>
<name>A0A3D9IJT8_9BACL</name>
<dbReference type="GO" id="GO:0004056">
    <property type="term" value="F:argininosuccinate lyase activity"/>
    <property type="evidence" value="ECO:0007669"/>
    <property type="project" value="UniProtKB-UniRule"/>
</dbReference>
<keyword evidence="6" id="KW-0963">Cytoplasm</keyword>
<organism evidence="9 10">
    <name type="scientific">Cohnella phaseoli</name>
    <dbReference type="NCBI Taxonomy" id="456490"/>
    <lineage>
        <taxon>Bacteria</taxon>
        <taxon>Bacillati</taxon>
        <taxon>Bacillota</taxon>
        <taxon>Bacilli</taxon>
        <taxon>Bacillales</taxon>
        <taxon>Paenibacillaceae</taxon>
        <taxon>Cohnella</taxon>
    </lineage>
</organism>
<dbReference type="EMBL" id="QRDZ01000028">
    <property type="protein sequence ID" value="RED61971.1"/>
    <property type="molecule type" value="Genomic_DNA"/>
</dbReference>
<dbReference type="PANTHER" id="PTHR43814">
    <property type="entry name" value="ARGININOSUCCINATE LYASE"/>
    <property type="match status" value="1"/>
</dbReference>
<feature type="domain" description="Fumarate lyase N-terminal" evidence="7">
    <location>
        <begin position="93"/>
        <end position="298"/>
    </location>
</feature>
<dbReference type="Pfam" id="PF00206">
    <property type="entry name" value="Lyase_1"/>
    <property type="match status" value="1"/>
</dbReference>
<dbReference type="HAMAP" id="MF_00006">
    <property type="entry name" value="Arg_succ_lyase"/>
    <property type="match status" value="1"/>
</dbReference>
<dbReference type="Proteomes" id="UP000256977">
    <property type="component" value="Unassembled WGS sequence"/>
</dbReference>
<dbReference type="Gene3D" id="1.10.40.30">
    <property type="entry name" value="Fumarase/aspartase (C-terminal domain)"/>
    <property type="match status" value="1"/>
</dbReference>
<evidence type="ECO:0000313" key="9">
    <source>
        <dbReference type="EMBL" id="RED61971.1"/>
    </source>
</evidence>
<proteinExistence type="inferred from homology"/>
<dbReference type="PRINTS" id="PR00145">
    <property type="entry name" value="ARGSUCLYASE"/>
</dbReference>
<evidence type="ECO:0000259" key="8">
    <source>
        <dbReference type="Pfam" id="PF14698"/>
    </source>
</evidence>
<dbReference type="InterPro" id="IPR022761">
    <property type="entry name" value="Fumarate_lyase_N"/>
</dbReference>
<gene>
    <name evidence="6" type="primary">argH</name>
    <name evidence="9" type="ORF">DFP98_12880</name>
</gene>
<comment type="pathway">
    <text evidence="1 6">Amino-acid biosynthesis; L-arginine biosynthesis; L-arginine from L-ornithine and carbamoyl phosphate: step 3/3.</text>
</comment>
<keyword evidence="5 6" id="KW-0456">Lyase</keyword>
<evidence type="ECO:0000313" key="10">
    <source>
        <dbReference type="Proteomes" id="UP000256977"/>
    </source>
</evidence>
<dbReference type="OrthoDB" id="9769623at2"/>
<dbReference type="SUPFAM" id="SSF48557">
    <property type="entry name" value="L-aspartase-like"/>
    <property type="match status" value="1"/>
</dbReference>
<dbReference type="UniPathway" id="UPA00068">
    <property type="reaction ID" value="UER00114"/>
</dbReference>
<keyword evidence="4 6" id="KW-0028">Amino-acid biosynthesis</keyword>
<evidence type="ECO:0000259" key="7">
    <source>
        <dbReference type="Pfam" id="PF00206"/>
    </source>
</evidence>
<comment type="caution">
    <text evidence="9">The sequence shown here is derived from an EMBL/GenBank/DDBJ whole genome shotgun (WGS) entry which is preliminary data.</text>
</comment>
<evidence type="ECO:0000256" key="6">
    <source>
        <dbReference type="HAMAP-Rule" id="MF_00006"/>
    </source>
</evidence>
<evidence type="ECO:0000256" key="4">
    <source>
        <dbReference type="ARBA" id="ARBA00022605"/>
    </source>
</evidence>
<dbReference type="InterPro" id="IPR009049">
    <property type="entry name" value="Argininosuccinate_lyase"/>
</dbReference>
<dbReference type="InterPro" id="IPR008948">
    <property type="entry name" value="L-Aspartase-like"/>
</dbReference>
<dbReference type="Gene3D" id="1.10.275.10">
    <property type="entry name" value="Fumarase/aspartase (N-terminal domain)"/>
    <property type="match status" value="1"/>
</dbReference>
<evidence type="ECO:0000256" key="1">
    <source>
        <dbReference type="ARBA" id="ARBA00004941"/>
    </source>
</evidence>
<keyword evidence="10" id="KW-1185">Reference proteome</keyword>
<dbReference type="PANTHER" id="PTHR43814:SF1">
    <property type="entry name" value="ARGININOSUCCINATE LYASE"/>
    <property type="match status" value="1"/>
</dbReference>
<reference evidence="9 10" key="1">
    <citation type="submission" date="2018-07" db="EMBL/GenBank/DDBJ databases">
        <title>Genomic Encyclopedia of Type Strains, Phase III (KMG-III): the genomes of soil and plant-associated and newly described type strains.</title>
        <authorList>
            <person name="Whitman W."/>
        </authorList>
    </citation>
    <scope>NUCLEOTIDE SEQUENCE [LARGE SCALE GENOMIC DNA]</scope>
    <source>
        <strain evidence="9 10">CECT 7287</strain>
    </source>
</reference>
<dbReference type="RefSeq" id="WP_116063997.1">
    <property type="nucleotide sequence ID" value="NZ_QRDZ01000028.1"/>
</dbReference>
<comment type="similarity">
    <text evidence="6">Belongs to the lyase 1 family. Argininosuccinate lyase subfamily.</text>
</comment>
<comment type="subcellular location">
    <subcellularLocation>
        <location evidence="6">Cytoplasm</location>
    </subcellularLocation>
</comment>
<dbReference type="GO" id="GO:0005829">
    <property type="term" value="C:cytosol"/>
    <property type="evidence" value="ECO:0007669"/>
    <property type="project" value="TreeGrafter"/>
</dbReference>
<dbReference type="EC" id="4.3.2.1" evidence="2 6"/>
<dbReference type="Gene3D" id="1.20.200.10">
    <property type="entry name" value="Fumarase/aspartase (Central domain)"/>
    <property type="match status" value="1"/>
</dbReference>
<dbReference type="CDD" id="cd01359">
    <property type="entry name" value="Argininosuccinate_lyase"/>
    <property type="match status" value="1"/>
</dbReference>
<dbReference type="NCBIfam" id="TIGR00838">
    <property type="entry name" value="argH"/>
    <property type="match status" value="1"/>
</dbReference>
<accession>A0A3D9IJT8</accession>
<dbReference type="GO" id="GO:0042450">
    <property type="term" value="P:L-arginine biosynthetic process via ornithine"/>
    <property type="evidence" value="ECO:0007669"/>
    <property type="project" value="UniProtKB-UniRule"/>
</dbReference>
<evidence type="ECO:0000256" key="2">
    <source>
        <dbReference type="ARBA" id="ARBA00012338"/>
    </source>
</evidence>
<comment type="catalytic activity">
    <reaction evidence="6">
        <text>2-(N(omega)-L-arginino)succinate = fumarate + L-arginine</text>
        <dbReference type="Rhea" id="RHEA:24020"/>
        <dbReference type="ChEBI" id="CHEBI:29806"/>
        <dbReference type="ChEBI" id="CHEBI:32682"/>
        <dbReference type="ChEBI" id="CHEBI:57472"/>
        <dbReference type="EC" id="4.3.2.1"/>
    </reaction>
</comment>
<protein>
    <recommendedName>
        <fullName evidence="2 6">Argininosuccinate lyase</fullName>
        <shortName evidence="6">ASAL</shortName>
        <ecNumber evidence="2 6">4.3.2.1</ecNumber>
    </recommendedName>
    <alternativeName>
        <fullName evidence="6">Arginosuccinase</fullName>
    </alternativeName>
</protein>
<dbReference type="InterPro" id="IPR029419">
    <property type="entry name" value="Arg_succ_lyase_C"/>
</dbReference>
<dbReference type="AlphaFoldDB" id="A0A3D9IJT8"/>
<dbReference type="Pfam" id="PF14698">
    <property type="entry name" value="ASL_C2"/>
    <property type="match status" value="1"/>
</dbReference>
<dbReference type="InterPro" id="IPR000362">
    <property type="entry name" value="Fumarate_lyase_fam"/>
</dbReference>
<feature type="domain" description="Argininosuccinate lyase C-terminal" evidence="8">
    <location>
        <begin position="367"/>
        <end position="443"/>
    </location>
</feature>
<dbReference type="PRINTS" id="PR00149">
    <property type="entry name" value="FUMRATELYASE"/>
</dbReference>
<sequence>MGEPEKKEGEENAGGFYAKAILEPIYRQAQEQLLAPVNAVNKAHLIMLAEQGLIGEEEAQAIAKALLGLDLAKLATSRYTGRFEDLFFEVEHELTKAAGEAAGSLHLARSRNDMGIAVYRIALREKLLRTLDAGLELRSRLIEFAEKHVDTLMLGYTHTQQAQPTTMAHYALAVSDSLARDFCRLKAAYANCNRSSMGAAALTGSGFAIDRLRTAELLGFGEVIENTYDAVSGADYVGEAATATSLAAVNLGRFAQELLLWCTQEFAAIRVADPFVQISSIMPQKRNPVSIEHARSLLSSCAGDAATVLTMIHNTPFGDIVDTEDDLQPYAWRCLRTLETVYRLLAGIIATLEVNADALRSRAEASFAATTELADTLVRREGLAFRVSHSIVSRLIRDADAEGLAVRELTPERLNAAAEAVLGRPLRLTADELAEALDPGHFVSVRQLRGGPSPKEVERALRGQWERLDGERTRLDRERELQKSRAAELDEILVAWLRPRG</sequence>
<dbReference type="InterPro" id="IPR024083">
    <property type="entry name" value="Fumarase/histidase_N"/>
</dbReference>
<evidence type="ECO:0000256" key="3">
    <source>
        <dbReference type="ARBA" id="ARBA00022571"/>
    </source>
</evidence>
<evidence type="ECO:0000256" key="5">
    <source>
        <dbReference type="ARBA" id="ARBA00023239"/>
    </source>
</evidence>